<keyword evidence="1" id="KW-1133">Transmembrane helix</keyword>
<keyword evidence="3" id="KW-1185">Reference proteome</keyword>
<accession>A0A1G5W6T8</accession>
<name>A0A1G5W6T8_9FIRM</name>
<dbReference type="GeneID" id="87756196"/>
<dbReference type="AlphaFoldDB" id="A0A1G5W6T8"/>
<dbReference type="EMBL" id="FMXA01000014">
    <property type="protein sequence ID" value="SDA53820.1"/>
    <property type="molecule type" value="Genomic_DNA"/>
</dbReference>
<dbReference type="Proteomes" id="UP000199689">
    <property type="component" value="Unassembled WGS sequence"/>
</dbReference>
<gene>
    <name evidence="2" type="ORF">SAMN02910343_01180</name>
</gene>
<protein>
    <submittedName>
        <fullName evidence="2">Uncharacterized protein</fullName>
    </submittedName>
</protein>
<keyword evidence="1" id="KW-0472">Membrane</keyword>
<organism evidence="2 3">
    <name type="scientific">Allisonella histaminiformans</name>
    <dbReference type="NCBI Taxonomy" id="209880"/>
    <lineage>
        <taxon>Bacteria</taxon>
        <taxon>Bacillati</taxon>
        <taxon>Bacillota</taxon>
        <taxon>Negativicutes</taxon>
        <taxon>Veillonellales</taxon>
        <taxon>Veillonellaceae</taxon>
        <taxon>Allisonella</taxon>
    </lineage>
</organism>
<sequence length="100" mass="11101">MSSTWIIILIGMIGGNFLLNVAPVGFYVEAVVIINLLILALAFFAFRRDPFIDMRANMLFMIGLTVINIMTELGMMSTTLSWVAFGALFIWSMMGGGRSR</sequence>
<evidence type="ECO:0000313" key="2">
    <source>
        <dbReference type="EMBL" id="SDA53820.1"/>
    </source>
</evidence>
<keyword evidence="1" id="KW-0812">Transmembrane</keyword>
<dbReference type="RefSeq" id="WP_091364779.1">
    <property type="nucleotide sequence ID" value="NZ_CALJSX010000047.1"/>
</dbReference>
<evidence type="ECO:0000313" key="3">
    <source>
        <dbReference type="Proteomes" id="UP000199689"/>
    </source>
</evidence>
<feature type="transmembrane region" description="Helical" evidence="1">
    <location>
        <begin position="58"/>
        <end position="91"/>
    </location>
</feature>
<feature type="transmembrane region" description="Helical" evidence="1">
    <location>
        <begin position="24"/>
        <end position="46"/>
    </location>
</feature>
<proteinExistence type="predicted"/>
<dbReference type="OrthoDB" id="1683277at2"/>
<reference evidence="2 3" key="1">
    <citation type="submission" date="2016-10" db="EMBL/GenBank/DDBJ databases">
        <authorList>
            <person name="de Groot N.N."/>
        </authorList>
    </citation>
    <scope>NUCLEOTIDE SEQUENCE [LARGE SCALE GENOMIC DNA]</scope>
    <source>
        <strain evidence="2 3">DSM 15230</strain>
    </source>
</reference>
<evidence type="ECO:0000256" key="1">
    <source>
        <dbReference type="SAM" id="Phobius"/>
    </source>
</evidence>
<dbReference type="STRING" id="209880.SAMN02910343_01180"/>